<proteinExistence type="inferred from homology"/>
<evidence type="ECO:0000256" key="1">
    <source>
        <dbReference type="ARBA" id="ARBA00007707"/>
    </source>
</evidence>
<dbReference type="InterPro" id="IPR050065">
    <property type="entry name" value="GlmU-like"/>
</dbReference>
<keyword evidence="4" id="KW-0548">Nucleotidyltransferase</keyword>
<comment type="function">
    <text evidence="8">Catalyzes the last two sequential reactions in the de novo biosynthetic pathway for UDP-N-acetylglucosamine (UDP-GlcNAc). The C-terminal domain catalyzes the transfer of acetyl group from acetyl coenzyme A to glucosamine-1-phosphate (GlcN-1-P) to produce N-acetylglucosamine-1-phosphate (GlcNAc-1-P), which is converted into UDP-GlcNAc by the transfer of uridine 5-monophosphate (from uridine 5-triphosphate), a reaction catalyzed by the N-terminal domain.</text>
</comment>
<dbReference type="GO" id="GO:0003977">
    <property type="term" value="F:UDP-N-acetylglucosamine diphosphorylase activity"/>
    <property type="evidence" value="ECO:0007669"/>
    <property type="project" value="UniProtKB-EC"/>
</dbReference>
<dbReference type="PANTHER" id="PTHR43584:SF3">
    <property type="entry name" value="BIFUNCTIONAL PROTEIN GLMU"/>
    <property type="match status" value="1"/>
</dbReference>
<dbReference type="GO" id="GO:0019134">
    <property type="term" value="F:glucosamine-1-phosphate N-acetyltransferase activity"/>
    <property type="evidence" value="ECO:0007669"/>
    <property type="project" value="UniProtKB-EC"/>
</dbReference>
<name>A0A1V6C9R6_UNCT6</name>
<comment type="similarity">
    <text evidence="1">In the C-terminal section; belongs to the transferase hexapeptide repeat family.</text>
</comment>
<evidence type="ECO:0000259" key="9">
    <source>
        <dbReference type="Pfam" id="PF12804"/>
    </source>
</evidence>
<evidence type="ECO:0000313" key="10">
    <source>
        <dbReference type="EMBL" id="OQB73623.1"/>
    </source>
</evidence>
<dbReference type="SUPFAM" id="SSF53448">
    <property type="entry name" value="Nucleotide-diphospho-sugar transferases"/>
    <property type="match status" value="1"/>
</dbReference>
<evidence type="ECO:0000256" key="4">
    <source>
        <dbReference type="ARBA" id="ARBA00022695"/>
    </source>
</evidence>
<dbReference type="EMBL" id="MWDQ01000073">
    <property type="protein sequence ID" value="OQB73623.1"/>
    <property type="molecule type" value="Genomic_DNA"/>
</dbReference>
<evidence type="ECO:0000256" key="6">
    <source>
        <dbReference type="ARBA" id="ARBA00048247"/>
    </source>
</evidence>
<protein>
    <submittedName>
        <fullName evidence="10">Bifunctional protein GlmU</fullName>
    </submittedName>
</protein>
<reference evidence="10" key="1">
    <citation type="submission" date="2017-02" db="EMBL/GenBank/DDBJ databases">
        <title>Delving into the versatile metabolic prowess of the omnipresent phylum Bacteroidetes.</title>
        <authorList>
            <person name="Nobu M.K."/>
            <person name="Mei R."/>
            <person name="Narihiro T."/>
            <person name="Kuroda K."/>
            <person name="Liu W.-T."/>
        </authorList>
    </citation>
    <scope>NUCLEOTIDE SEQUENCE</scope>
    <source>
        <strain evidence="10">ADurb.Bin131</strain>
    </source>
</reference>
<evidence type="ECO:0000256" key="3">
    <source>
        <dbReference type="ARBA" id="ARBA00022679"/>
    </source>
</evidence>
<sequence>MQNNNIAVIILAAGYGKRLGGKNQKTLVKILGKPLLAHLIDTVKKCNPERIVTVVGFQKEKVIKELEGEDVIFVEQTRLLGTGHAVMTCRDVFFDFNGDILVLCGDVPFLSIETIKKLQEVHNETSADCTVLTAIVDNPCGYGRIKRNSHDKIEKIIEEINANPREKEIKEINAGVYVFNKEKLFECLSHIHLDPIKKEYYLTDVVELFIKTGKKVSTWTTPTPEETIGINTHQDLIKAEQYFLNLRRQK</sequence>
<dbReference type="PANTHER" id="PTHR43584">
    <property type="entry name" value="NUCLEOTIDYL TRANSFERASE"/>
    <property type="match status" value="1"/>
</dbReference>
<comment type="catalytic activity">
    <reaction evidence="6">
        <text>alpha-D-glucosamine 1-phosphate + acetyl-CoA = N-acetyl-alpha-D-glucosamine 1-phosphate + CoA + H(+)</text>
        <dbReference type="Rhea" id="RHEA:13725"/>
        <dbReference type="ChEBI" id="CHEBI:15378"/>
        <dbReference type="ChEBI" id="CHEBI:57287"/>
        <dbReference type="ChEBI" id="CHEBI:57288"/>
        <dbReference type="ChEBI" id="CHEBI:57776"/>
        <dbReference type="ChEBI" id="CHEBI:58516"/>
        <dbReference type="EC" id="2.3.1.157"/>
    </reaction>
</comment>
<dbReference type="CDD" id="cd02540">
    <property type="entry name" value="GT2_GlmU_N_bac"/>
    <property type="match status" value="1"/>
</dbReference>
<dbReference type="Gene3D" id="3.90.550.10">
    <property type="entry name" value="Spore Coat Polysaccharide Biosynthesis Protein SpsA, Chain A"/>
    <property type="match status" value="1"/>
</dbReference>
<feature type="domain" description="MobA-like NTP transferase" evidence="9">
    <location>
        <begin position="8"/>
        <end position="134"/>
    </location>
</feature>
<dbReference type="Pfam" id="PF12804">
    <property type="entry name" value="NTP_transf_3"/>
    <property type="match status" value="1"/>
</dbReference>
<dbReference type="Proteomes" id="UP000485562">
    <property type="component" value="Unassembled WGS sequence"/>
</dbReference>
<keyword evidence="3" id="KW-0808">Transferase</keyword>
<evidence type="ECO:0000256" key="7">
    <source>
        <dbReference type="ARBA" id="ARBA00048493"/>
    </source>
</evidence>
<dbReference type="InterPro" id="IPR029044">
    <property type="entry name" value="Nucleotide-diphossugar_trans"/>
</dbReference>
<organism evidence="10">
    <name type="scientific">candidate division TA06 bacterium ADurb.Bin131</name>
    <dbReference type="NCBI Taxonomy" id="1852827"/>
    <lineage>
        <taxon>Bacteria</taxon>
        <taxon>Bacteria division TA06</taxon>
    </lineage>
</organism>
<evidence type="ECO:0000256" key="5">
    <source>
        <dbReference type="ARBA" id="ARBA00023315"/>
    </source>
</evidence>
<gene>
    <name evidence="10" type="primary">glmU_2</name>
    <name evidence="10" type="ORF">BWX89_00881</name>
</gene>
<dbReference type="AlphaFoldDB" id="A0A1V6C9R6"/>
<comment type="catalytic activity">
    <reaction evidence="7">
        <text>N-acetyl-alpha-D-glucosamine 1-phosphate + UTP + H(+) = UDP-N-acetyl-alpha-D-glucosamine + diphosphate</text>
        <dbReference type="Rhea" id="RHEA:13509"/>
        <dbReference type="ChEBI" id="CHEBI:15378"/>
        <dbReference type="ChEBI" id="CHEBI:33019"/>
        <dbReference type="ChEBI" id="CHEBI:46398"/>
        <dbReference type="ChEBI" id="CHEBI:57705"/>
        <dbReference type="ChEBI" id="CHEBI:57776"/>
        <dbReference type="EC" id="2.7.7.23"/>
    </reaction>
</comment>
<comment type="similarity">
    <text evidence="2">In the N-terminal section; belongs to the N-acetylglucosamine-1-phosphate uridyltransferase family.</text>
</comment>
<keyword evidence="5" id="KW-0012">Acyltransferase</keyword>
<comment type="caution">
    <text evidence="10">The sequence shown here is derived from an EMBL/GenBank/DDBJ whole genome shotgun (WGS) entry which is preliminary data.</text>
</comment>
<dbReference type="InterPro" id="IPR025877">
    <property type="entry name" value="MobA-like_NTP_Trfase"/>
</dbReference>
<accession>A0A1V6C9R6</accession>
<evidence type="ECO:0000256" key="2">
    <source>
        <dbReference type="ARBA" id="ARBA00007947"/>
    </source>
</evidence>
<evidence type="ECO:0000256" key="8">
    <source>
        <dbReference type="ARBA" id="ARBA00049628"/>
    </source>
</evidence>